<sequence>MTTSHDPIRHLRYLRQSLSQDNESIGFFISAGCPLSVPMPDDEWPLIPDVKNLTLAINAVLGANAKYTMLLSELKKAGKNTENIEDVLSFLRSLLAVSVGGEVRGLTEDDLNQLEKDICGEIVKKLNVTLPDDETPYHRLCNWVRSIDRKTAIEFFTTNYDLLLEQALEDLEVPYFDGFVGSRKSFFDLRAVEDNLIPIHWSRLWKIHGSINWHQETKAGERAVCRSSSPDAGVSHLIYPSHLKYEESRKMPYLALIDQLNRFIRRKSSFLILNGYSFNDGHLNDAIINALKSNPTGMVLALQFGSFEKTADEGGGERYPNAYRLAKRQHNLNVWTDDKAIIGTNIGDWLKTPSGQDDDKDLLNFVHSGDAKNDAGQIVPNVKLGDFAEFTNFLKKFIGLDAGDPVDK</sequence>
<dbReference type="Proteomes" id="UP000561181">
    <property type="component" value="Unassembled WGS sequence"/>
</dbReference>
<dbReference type="AlphaFoldDB" id="A0A848QKJ4"/>
<evidence type="ECO:0000313" key="1">
    <source>
        <dbReference type="EMBL" id="NMW31213.1"/>
    </source>
</evidence>
<proteinExistence type="predicted"/>
<dbReference type="RefSeq" id="WP_170010505.1">
    <property type="nucleotide sequence ID" value="NZ_JABCRE010000002.1"/>
</dbReference>
<evidence type="ECO:0000313" key="2">
    <source>
        <dbReference type="Proteomes" id="UP000561181"/>
    </source>
</evidence>
<keyword evidence="2" id="KW-1185">Reference proteome</keyword>
<name>A0A848QKJ4_9SPHN</name>
<organism evidence="1 2">
    <name type="scientific">Pontixanthobacter rizhaonensis</name>
    <dbReference type="NCBI Taxonomy" id="2730337"/>
    <lineage>
        <taxon>Bacteria</taxon>
        <taxon>Pseudomonadati</taxon>
        <taxon>Pseudomonadota</taxon>
        <taxon>Alphaproteobacteria</taxon>
        <taxon>Sphingomonadales</taxon>
        <taxon>Erythrobacteraceae</taxon>
        <taxon>Pontixanthobacter</taxon>
    </lineage>
</organism>
<protein>
    <submittedName>
        <fullName evidence="1">SIR2 family protein</fullName>
    </submittedName>
</protein>
<dbReference type="Pfam" id="PF13289">
    <property type="entry name" value="SIR2_2"/>
    <property type="match status" value="1"/>
</dbReference>
<reference evidence="1 2" key="1">
    <citation type="submission" date="2020-04" db="EMBL/GenBank/DDBJ databases">
        <authorList>
            <person name="Liu A."/>
        </authorList>
    </citation>
    <scope>NUCLEOTIDE SEQUENCE [LARGE SCALE GENOMIC DNA]</scope>
    <source>
        <strain evidence="1 2">RZ02</strain>
    </source>
</reference>
<gene>
    <name evidence="1" type="ORF">HKD42_03985</name>
</gene>
<comment type="caution">
    <text evidence="1">The sequence shown here is derived from an EMBL/GenBank/DDBJ whole genome shotgun (WGS) entry which is preliminary data.</text>
</comment>
<dbReference type="EMBL" id="JABCRE010000002">
    <property type="protein sequence ID" value="NMW31213.1"/>
    <property type="molecule type" value="Genomic_DNA"/>
</dbReference>
<accession>A0A848QKJ4</accession>